<organism evidence="2 3">
    <name type="scientific">Actinokineospora cianjurensis</name>
    <dbReference type="NCBI Taxonomy" id="585224"/>
    <lineage>
        <taxon>Bacteria</taxon>
        <taxon>Bacillati</taxon>
        <taxon>Actinomycetota</taxon>
        <taxon>Actinomycetes</taxon>
        <taxon>Pseudonocardiales</taxon>
        <taxon>Pseudonocardiaceae</taxon>
        <taxon>Actinokineospora</taxon>
    </lineage>
</organism>
<dbReference type="Proteomes" id="UP000282454">
    <property type="component" value="Unassembled WGS sequence"/>
</dbReference>
<feature type="transmembrane region" description="Helical" evidence="1">
    <location>
        <begin position="68"/>
        <end position="87"/>
    </location>
</feature>
<feature type="transmembrane region" description="Helical" evidence="1">
    <location>
        <begin position="40"/>
        <end position="62"/>
    </location>
</feature>
<keyword evidence="3" id="KW-1185">Reference proteome</keyword>
<accession>A0A421B0C8</accession>
<reference evidence="2 3" key="1">
    <citation type="submission" date="2018-10" db="EMBL/GenBank/DDBJ databases">
        <title>Genomic Encyclopedia of Archaeal and Bacterial Type Strains, Phase II (KMG-II): from individual species to whole genera.</title>
        <authorList>
            <person name="Goeker M."/>
        </authorList>
    </citation>
    <scope>NUCLEOTIDE SEQUENCE [LARGE SCALE GENOMIC DNA]</scope>
    <source>
        <strain evidence="2 3">DSM 45657</strain>
    </source>
</reference>
<evidence type="ECO:0000313" key="2">
    <source>
        <dbReference type="EMBL" id="RLK55474.1"/>
    </source>
</evidence>
<dbReference type="InterPro" id="IPR046096">
    <property type="entry name" value="DUF6114"/>
</dbReference>
<evidence type="ECO:0000313" key="3">
    <source>
        <dbReference type="Proteomes" id="UP000282454"/>
    </source>
</evidence>
<dbReference type="Pfam" id="PF19609">
    <property type="entry name" value="DUF6114"/>
    <property type="match status" value="1"/>
</dbReference>
<sequence length="156" mass="15835">MTTGARVGKAGWVGGVGRAIGAGRRWFADFRRTRPFWGGLWMVLGGWAIMSLTFAPIAVVLGAGFGGIAGYLLGGGLVLFGLCAWFAPGARHLAGVLGVLFAVASLVGANLGGFLVGMLLGILGGSMTFGWGPKRVRESEEDTAPDAVAPEAGVGA</sequence>
<proteinExistence type="predicted"/>
<keyword evidence="1" id="KW-0472">Membrane</keyword>
<evidence type="ECO:0000256" key="1">
    <source>
        <dbReference type="SAM" id="Phobius"/>
    </source>
</evidence>
<feature type="transmembrane region" description="Helical" evidence="1">
    <location>
        <begin position="99"/>
        <end position="123"/>
    </location>
</feature>
<gene>
    <name evidence="2" type="ORF">CLV68_4962</name>
</gene>
<dbReference type="EMBL" id="RCDD01000004">
    <property type="protein sequence ID" value="RLK55474.1"/>
    <property type="molecule type" value="Genomic_DNA"/>
</dbReference>
<comment type="caution">
    <text evidence="2">The sequence shown here is derived from an EMBL/GenBank/DDBJ whole genome shotgun (WGS) entry which is preliminary data.</text>
</comment>
<keyword evidence="1" id="KW-0812">Transmembrane</keyword>
<name>A0A421B0C8_9PSEU</name>
<dbReference type="AlphaFoldDB" id="A0A421B0C8"/>
<keyword evidence="1" id="KW-1133">Transmembrane helix</keyword>
<protein>
    <submittedName>
        <fullName evidence="2">Uncharacterized protein</fullName>
    </submittedName>
</protein>